<gene>
    <name evidence="1" type="ORF">CP963_12760</name>
</gene>
<dbReference type="GO" id="GO:0016020">
    <property type="term" value="C:membrane"/>
    <property type="evidence" value="ECO:0007669"/>
    <property type="project" value="UniProtKB-UniRule"/>
</dbReference>
<reference evidence="1 2" key="1">
    <citation type="submission" date="2017-09" db="EMBL/GenBank/DDBJ databases">
        <title>Genomics of the genus Arcobacter.</title>
        <authorList>
            <person name="Perez-Cataluna A."/>
            <person name="Figueras M.J."/>
            <person name="Salas-Masso N."/>
        </authorList>
    </citation>
    <scope>NUCLEOTIDE SEQUENCE [LARGE SCALE GENOMIC DNA]</scope>
    <source>
        <strain evidence="1 2">CECT 7834</strain>
    </source>
</reference>
<organism evidence="1 2">
    <name type="scientific">Arcobacter cloacae</name>
    <dbReference type="NCBI Taxonomy" id="1054034"/>
    <lineage>
        <taxon>Bacteria</taxon>
        <taxon>Pseudomonadati</taxon>
        <taxon>Campylobacterota</taxon>
        <taxon>Epsilonproteobacteria</taxon>
        <taxon>Campylobacterales</taxon>
        <taxon>Arcobacteraceae</taxon>
        <taxon>Arcobacter</taxon>
    </lineage>
</organism>
<dbReference type="AlphaFoldDB" id="A0A6M8NNY8"/>
<dbReference type="Pfam" id="PF00691">
    <property type="entry name" value="OmpA"/>
    <property type="match status" value="1"/>
</dbReference>
<evidence type="ECO:0000313" key="1">
    <source>
        <dbReference type="EMBL" id="RXI37373.1"/>
    </source>
</evidence>
<dbReference type="Proteomes" id="UP000290378">
    <property type="component" value="Unassembled WGS sequence"/>
</dbReference>
<sequence>MNDLEKLRNLLLKEEQESLSKLEEELNNLKDDLKNPKIIVEKISPLIFSILEKSYTKDKKLLVDVLSPIVLELIDRNYDESKEKVTKQLAPLISTAIKEQIKSHKDEVVDALYPVIGNMITRYVTKTFEDMINSINFQIRNGLTFKTLKRKIKAKYHGISETELLLKENALTNIRAVFFIHKETGVVLSHIEHEDNPINEPEMIASMLTAIRSFVNDWVDKNEKHQEINTIEYGGSKIVLESSGYSYLAVIIDGAVTNNTINSIRKVLSILVSTYSDEIKNFNGDMQNIPKEKFYEVISQLISKNNEENSKKIHPLLYLIPILFVSYITYIIYNNIIDNNLEKKANEILYKDSALTIYRLDVEVKDKHMKINGVVPFSFYKDLAYKNLKEIKEIKSLENNIQVVDSFDNPKDIYDKITYLTLALNLKEGNGIEYSYNYPDAKIFGKVFSKKEKKYVQEQFSLIKGLKNIEFSVQVVPPNIEDIIYFEQNSSLILPSQEYKLINIINLLHKLDEDLVLEIQGFRDYTGTIERNAILVKERAENIMKYLKLKGNVSQKLINIGINEIPANIDEKNYPEQGRRVVFSWKK</sequence>
<evidence type="ECO:0000313" key="2">
    <source>
        <dbReference type="Proteomes" id="UP000290378"/>
    </source>
</evidence>
<dbReference type="SUPFAM" id="SSF103088">
    <property type="entry name" value="OmpA-like"/>
    <property type="match status" value="1"/>
</dbReference>
<dbReference type="Gene3D" id="3.30.1330.60">
    <property type="entry name" value="OmpA-like domain"/>
    <property type="match status" value="1"/>
</dbReference>
<dbReference type="InterPro" id="IPR006665">
    <property type="entry name" value="OmpA-like"/>
</dbReference>
<protein>
    <submittedName>
        <fullName evidence="1">Uncharacterized protein</fullName>
    </submittedName>
</protein>
<dbReference type="RefSeq" id="WP_129014537.1">
    <property type="nucleotide sequence ID" value="NZ_CBCSEI010000005.1"/>
</dbReference>
<accession>A0A6M8NNY8</accession>
<keyword evidence="2" id="KW-1185">Reference proteome</keyword>
<name>A0A6M8NNY8_9BACT</name>
<comment type="caution">
    <text evidence="1">The sequence shown here is derived from an EMBL/GenBank/DDBJ whole genome shotgun (WGS) entry which is preliminary data.</text>
</comment>
<proteinExistence type="predicted"/>
<dbReference type="InterPro" id="IPR036737">
    <property type="entry name" value="OmpA-like_sf"/>
</dbReference>
<dbReference type="EMBL" id="NXII01000028">
    <property type="protein sequence ID" value="RXI37373.1"/>
    <property type="molecule type" value="Genomic_DNA"/>
</dbReference>
<dbReference type="PROSITE" id="PS51123">
    <property type="entry name" value="OMPA_2"/>
    <property type="match status" value="1"/>
</dbReference>